<dbReference type="Gene3D" id="1.20.120.530">
    <property type="entry name" value="GntR ligand-binding domain-like"/>
    <property type="match status" value="1"/>
</dbReference>
<keyword evidence="6" id="KW-1185">Reference proteome</keyword>
<dbReference type="OrthoDB" id="9809707at2"/>
<protein>
    <submittedName>
        <fullName evidence="5">Transcriptional regulator, GntR family</fullName>
    </submittedName>
</protein>
<dbReference type="InterPro" id="IPR036388">
    <property type="entry name" value="WH-like_DNA-bd_sf"/>
</dbReference>
<dbReference type="PRINTS" id="PR00035">
    <property type="entry name" value="HTHGNTR"/>
</dbReference>
<evidence type="ECO:0000313" key="5">
    <source>
        <dbReference type="EMBL" id="SNB63280.1"/>
    </source>
</evidence>
<dbReference type="PROSITE" id="PS50949">
    <property type="entry name" value="HTH_GNTR"/>
    <property type="match status" value="1"/>
</dbReference>
<proteinExistence type="predicted"/>
<dbReference type="Gene3D" id="1.10.10.10">
    <property type="entry name" value="Winged helix-like DNA-binding domain superfamily/Winged helix DNA-binding domain"/>
    <property type="match status" value="1"/>
</dbReference>
<gene>
    <name evidence="5" type="ORF">SAMN07250955_103299</name>
</gene>
<organism evidence="5 6">
    <name type="scientific">Arboricoccus pini</name>
    <dbReference type="NCBI Taxonomy" id="1963835"/>
    <lineage>
        <taxon>Bacteria</taxon>
        <taxon>Pseudomonadati</taxon>
        <taxon>Pseudomonadota</taxon>
        <taxon>Alphaproteobacteria</taxon>
        <taxon>Geminicoccales</taxon>
        <taxon>Geminicoccaceae</taxon>
        <taxon>Arboricoccus</taxon>
    </lineage>
</organism>
<dbReference type="SUPFAM" id="SSF48008">
    <property type="entry name" value="GntR ligand-binding domain-like"/>
    <property type="match status" value="1"/>
</dbReference>
<evidence type="ECO:0000256" key="3">
    <source>
        <dbReference type="ARBA" id="ARBA00023163"/>
    </source>
</evidence>
<reference evidence="5 6" key="1">
    <citation type="submission" date="2017-06" db="EMBL/GenBank/DDBJ databases">
        <authorList>
            <person name="Kim H.J."/>
            <person name="Triplett B.A."/>
        </authorList>
    </citation>
    <scope>NUCLEOTIDE SEQUENCE [LARGE SCALE GENOMIC DNA]</scope>
    <source>
        <strain evidence="5 6">B29T1</strain>
    </source>
</reference>
<evidence type="ECO:0000259" key="4">
    <source>
        <dbReference type="PROSITE" id="PS50949"/>
    </source>
</evidence>
<dbReference type="Proteomes" id="UP000197065">
    <property type="component" value="Unassembled WGS sequence"/>
</dbReference>
<dbReference type="InterPro" id="IPR000524">
    <property type="entry name" value="Tscrpt_reg_HTH_GntR"/>
</dbReference>
<dbReference type="AlphaFoldDB" id="A0A212QUC2"/>
<dbReference type="InterPro" id="IPR008920">
    <property type="entry name" value="TF_FadR/GntR_C"/>
</dbReference>
<accession>A0A212QUC2</accession>
<dbReference type="CDD" id="cd07377">
    <property type="entry name" value="WHTH_GntR"/>
    <property type="match status" value="1"/>
</dbReference>
<dbReference type="SUPFAM" id="SSF46785">
    <property type="entry name" value="Winged helix' DNA-binding domain"/>
    <property type="match status" value="1"/>
</dbReference>
<dbReference type="PANTHER" id="PTHR43537:SF44">
    <property type="entry name" value="GNTR FAMILY REGULATORY PROTEIN"/>
    <property type="match status" value="1"/>
</dbReference>
<feature type="domain" description="HTH gntR-type" evidence="4">
    <location>
        <begin position="10"/>
        <end position="78"/>
    </location>
</feature>
<keyword evidence="1" id="KW-0805">Transcription regulation</keyword>
<dbReference type="GO" id="GO:0003677">
    <property type="term" value="F:DNA binding"/>
    <property type="evidence" value="ECO:0007669"/>
    <property type="project" value="UniProtKB-KW"/>
</dbReference>
<evidence type="ECO:0000256" key="2">
    <source>
        <dbReference type="ARBA" id="ARBA00023125"/>
    </source>
</evidence>
<evidence type="ECO:0000313" key="6">
    <source>
        <dbReference type="Proteomes" id="UP000197065"/>
    </source>
</evidence>
<dbReference type="Pfam" id="PF00392">
    <property type="entry name" value="GntR"/>
    <property type="match status" value="1"/>
</dbReference>
<dbReference type="EMBL" id="FYEH01000003">
    <property type="protein sequence ID" value="SNB63280.1"/>
    <property type="molecule type" value="Genomic_DNA"/>
</dbReference>
<dbReference type="InterPro" id="IPR036390">
    <property type="entry name" value="WH_DNA-bd_sf"/>
</dbReference>
<name>A0A212QUC2_9PROT</name>
<dbReference type="RefSeq" id="WP_088560522.1">
    <property type="nucleotide sequence ID" value="NZ_FYEH01000003.1"/>
</dbReference>
<dbReference type="Pfam" id="PF07729">
    <property type="entry name" value="FCD"/>
    <property type="match status" value="1"/>
</dbReference>
<keyword evidence="3" id="KW-0804">Transcription</keyword>
<sequence>MSESHRRGRSMFFVRVANILGQAIVSGSHDADRMLPREADIAVTHGVGRSAVREALKMLVSKGLIDSRPKRGTRVRDRQHWNYFDPDIQAWMRAAPVDATALADLRELHRIVLPAAAELAAARLDDAIASALRGALEEECAPSSESEGNSEKTEIAILTHILAASGNRFLAALAPTALTAIQFARFDEAPNASADEERLYALRAVAEAILVGQASLARLAMERCLAPVIDAAP</sequence>
<evidence type="ECO:0000256" key="1">
    <source>
        <dbReference type="ARBA" id="ARBA00023015"/>
    </source>
</evidence>
<dbReference type="InterPro" id="IPR011711">
    <property type="entry name" value="GntR_C"/>
</dbReference>
<dbReference type="GO" id="GO:0003700">
    <property type="term" value="F:DNA-binding transcription factor activity"/>
    <property type="evidence" value="ECO:0007669"/>
    <property type="project" value="InterPro"/>
</dbReference>
<keyword evidence="2" id="KW-0238">DNA-binding</keyword>
<dbReference type="SMART" id="SM00345">
    <property type="entry name" value="HTH_GNTR"/>
    <property type="match status" value="1"/>
</dbReference>
<dbReference type="PANTHER" id="PTHR43537">
    <property type="entry name" value="TRANSCRIPTIONAL REGULATOR, GNTR FAMILY"/>
    <property type="match status" value="1"/>
</dbReference>